<gene>
    <name evidence="3" type="ORF">PHAECO_LOCUS2257</name>
</gene>
<name>A0A9N9SC61_PHACE</name>
<dbReference type="InterPro" id="IPR025398">
    <property type="entry name" value="DUF4371"/>
</dbReference>
<evidence type="ECO:0000313" key="3">
    <source>
        <dbReference type="EMBL" id="CAG9814661.1"/>
    </source>
</evidence>
<evidence type="ECO:0000313" key="4">
    <source>
        <dbReference type="Proteomes" id="UP001153737"/>
    </source>
</evidence>
<feature type="region of interest" description="Disordered" evidence="1">
    <location>
        <begin position="396"/>
        <end position="453"/>
    </location>
</feature>
<protein>
    <recommendedName>
        <fullName evidence="2">DUF4371 domain-containing protein</fullName>
    </recommendedName>
</protein>
<reference evidence="3" key="1">
    <citation type="submission" date="2022-01" db="EMBL/GenBank/DDBJ databases">
        <authorList>
            <person name="King R."/>
        </authorList>
    </citation>
    <scope>NUCLEOTIDE SEQUENCE</scope>
</reference>
<dbReference type="EMBL" id="OU896717">
    <property type="protein sequence ID" value="CAG9814661.1"/>
    <property type="molecule type" value="Genomic_DNA"/>
</dbReference>
<keyword evidence="4" id="KW-1185">Reference proteome</keyword>
<dbReference type="SUPFAM" id="SSF53098">
    <property type="entry name" value="Ribonuclease H-like"/>
    <property type="match status" value="1"/>
</dbReference>
<evidence type="ECO:0000256" key="1">
    <source>
        <dbReference type="SAM" id="MobiDB-lite"/>
    </source>
</evidence>
<reference evidence="3" key="2">
    <citation type="submission" date="2022-10" db="EMBL/GenBank/DDBJ databases">
        <authorList>
            <consortium name="ENA_rothamsted_submissions"/>
            <consortium name="culmorum"/>
            <person name="King R."/>
        </authorList>
    </citation>
    <scope>NUCLEOTIDE SEQUENCE</scope>
</reference>
<dbReference type="PANTHER" id="PTHR46289:SF14">
    <property type="entry name" value="DUF4371 DOMAIN-CONTAINING PROTEIN"/>
    <property type="match status" value="1"/>
</dbReference>
<dbReference type="Pfam" id="PF14291">
    <property type="entry name" value="DUF4371"/>
    <property type="match status" value="1"/>
</dbReference>
<feature type="compositionally biased region" description="Acidic residues" evidence="1">
    <location>
        <begin position="411"/>
        <end position="420"/>
    </location>
</feature>
<proteinExistence type="predicted"/>
<sequence>MSPQIQNEIIELSGAVIRDYIIAQVKKAYAYSVLADESSDISGKEQLSIGVRFVDEEQMIVREELLGFVELVAMDAKTIATAIDNFIENAGLDPEKCVGQGYDGCSTMAGNDGGVQKIMREKYKKALYFHCASHKLNLVMNDLNQILVIRNAISTVKEIIKFFRESVLRRKYAPNIPLFCEIRWSQKYKSIAIFREHYVSIVKALEILSRDGNTATRKVAFQLHCTATKSEFIVSVRLIAKYSAILQPVVNVVQSKSIDMLQCANHINKILVLVKNHRETADITSESIIAEAKKITDNLEIDFQGSRIAERQVHRSNPPAQNLCEFWKRIINSLDPQPYSKYLLDQIESMINSNVDFEFLTCNKEEHKVTIINYSLAAMWITDQELQEELNNSLDEWGDFEESPSEYSLSEMEESGDDSDTSQGSDVDLLINDVNVDSDGIPTGAGELVLKED</sequence>
<organism evidence="3 4">
    <name type="scientific">Phaedon cochleariae</name>
    <name type="common">Mustard beetle</name>
    <dbReference type="NCBI Taxonomy" id="80249"/>
    <lineage>
        <taxon>Eukaryota</taxon>
        <taxon>Metazoa</taxon>
        <taxon>Ecdysozoa</taxon>
        <taxon>Arthropoda</taxon>
        <taxon>Hexapoda</taxon>
        <taxon>Insecta</taxon>
        <taxon>Pterygota</taxon>
        <taxon>Neoptera</taxon>
        <taxon>Endopterygota</taxon>
        <taxon>Coleoptera</taxon>
        <taxon>Polyphaga</taxon>
        <taxon>Cucujiformia</taxon>
        <taxon>Chrysomeloidea</taxon>
        <taxon>Chrysomelidae</taxon>
        <taxon>Chrysomelinae</taxon>
        <taxon>Chrysomelini</taxon>
        <taxon>Phaedon</taxon>
    </lineage>
</organism>
<dbReference type="Proteomes" id="UP001153737">
    <property type="component" value="Chromosome 11"/>
</dbReference>
<feature type="compositionally biased region" description="Low complexity" evidence="1">
    <location>
        <begin position="421"/>
        <end position="439"/>
    </location>
</feature>
<dbReference type="InterPro" id="IPR052958">
    <property type="entry name" value="IFN-induced_PKR_regulator"/>
</dbReference>
<dbReference type="PANTHER" id="PTHR46289">
    <property type="entry name" value="52 KDA REPRESSOR OF THE INHIBITOR OF THE PROTEIN KINASE-LIKE PROTEIN-RELATED"/>
    <property type="match status" value="1"/>
</dbReference>
<feature type="domain" description="DUF4371" evidence="2">
    <location>
        <begin position="2"/>
        <end position="111"/>
    </location>
</feature>
<accession>A0A9N9SC61</accession>
<evidence type="ECO:0000259" key="2">
    <source>
        <dbReference type="Pfam" id="PF14291"/>
    </source>
</evidence>
<dbReference type="AlphaFoldDB" id="A0A9N9SC61"/>
<dbReference type="InterPro" id="IPR012337">
    <property type="entry name" value="RNaseH-like_sf"/>
</dbReference>
<dbReference type="OrthoDB" id="6601747at2759"/>